<evidence type="ECO:0000256" key="4">
    <source>
        <dbReference type="ARBA" id="ARBA00022989"/>
    </source>
</evidence>
<dbReference type="Gene3D" id="2.60.40.150">
    <property type="entry name" value="C2 domain"/>
    <property type="match status" value="3"/>
</dbReference>
<evidence type="ECO:0000256" key="7">
    <source>
        <dbReference type="SAM" id="Phobius"/>
    </source>
</evidence>
<evidence type="ECO:0000256" key="2">
    <source>
        <dbReference type="ARBA" id="ARBA00022692"/>
    </source>
</evidence>
<evidence type="ECO:0000256" key="6">
    <source>
        <dbReference type="SAM" id="MobiDB-lite"/>
    </source>
</evidence>
<dbReference type="KEGG" id="tot:TOT_020000511"/>
<dbReference type="Proteomes" id="UP000003786">
    <property type="component" value="Chromosome 2"/>
</dbReference>
<reference evidence="9 10" key="1">
    <citation type="journal article" date="2012" name="MBio">
        <title>Comparative genome analysis of three eukaryotic parasites with differing abilities to transform leukocytes reveals key mediators of Theileria-induced leukocyte transformation.</title>
        <authorList>
            <person name="Hayashida K."/>
            <person name="Hara Y."/>
            <person name="Abe T."/>
            <person name="Yamasaki C."/>
            <person name="Toyoda A."/>
            <person name="Kosuge T."/>
            <person name="Suzuki Y."/>
            <person name="Sato Y."/>
            <person name="Kawashima S."/>
            <person name="Katayama T."/>
            <person name="Wakaguri H."/>
            <person name="Inoue N."/>
            <person name="Homma K."/>
            <person name="Tada-Umezaki M."/>
            <person name="Yagi Y."/>
            <person name="Fujii Y."/>
            <person name="Habara T."/>
            <person name="Kanehisa M."/>
            <person name="Watanabe H."/>
            <person name="Ito K."/>
            <person name="Gojobori T."/>
            <person name="Sugawara H."/>
            <person name="Imanishi T."/>
            <person name="Weir W."/>
            <person name="Gardner M."/>
            <person name="Pain A."/>
            <person name="Shiels B."/>
            <person name="Hattori M."/>
            <person name="Nene V."/>
            <person name="Sugimoto C."/>
        </authorList>
    </citation>
    <scope>NUCLEOTIDE SEQUENCE [LARGE SCALE GENOMIC DNA]</scope>
    <source>
        <strain evidence="9 10">Shintoku</strain>
    </source>
</reference>
<feature type="domain" description="C2" evidence="8">
    <location>
        <begin position="510"/>
        <end position="631"/>
    </location>
</feature>
<keyword evidence="10" id="KW-1185">Reference proteome</keyword>
<dbReference type="PANTHER" id="PTHR12546:SF33">
    <property type="entry name" value="SPERM VESICLE FUSION PROTEIN FER-1"/>
    <property type="match status" value="1"/>
</dbReference>
<dbReference type="eggNOG" id="KOG1326">
    <property type="taxonomic scope" value="Eukaryota"/>
</dbReference>
<feature type="domain" description="C2" evidence="8">
    <location>
        <begin position="1166"/>
        <end position="1289"/>
    </location>
</feature>
<dbReference type="OMA" id="HIPTCTP"/>
<evidence type="ECO:0000313" key="9">
    <source>
        <dbReference type="EMBL" id="BAM40250.1"/>
    </source>
</evidence>
<dbReference type="EMBL" id="AP011947">
    <property type="protein sequence ID" value="BAM40250.1"/>
    <property type="molecule type" value="Genomic_DNA"/>
</dbReference>
<dbReference type="CDD" id="cd00030">
    <property type="entry name" value="C2"/>
    <property type="match status" value="2"/>
</dbReference>
<dbReference type="OrthoDB" id="270970at2759"/>
<keyword evidence="5 7" id="KW-0472">Membrane</keyword>
<dbReference type="VEuPathDB" id="PiroplasmaDB:TOT_020000511"/>
<accession>J4D7L3</accession>
<evidence type="ECO:0000313" key="10">
    <source>
        <dbReference type="Proteomes" id="UP000003786"/>
    </source>
</evidence>
<dbReference type="PROSITE" id="PS50004">
    <property type="entry name" value="C2"/>
    <property type="match status" value="3"/>
</dbReference>
<keyword evidence="3" id="KW-0677">Repeat</keyword>
<dbReference type="InterPro" id="IPR035892">
    <property type="entry name" value="C2_domain_sf"/>
</dbReference>
<dbReference type="InterPro" id="IPR037721">
    <property type="entry name" value="Ferlin"/>
</dbReference>
<sequence>MIQKKFKKQDRPQFDSKCRRGHSIPDVGSEPEIMGSTRYYIKVDIHEVKDVIFKEPETEAEIIPNLQIETTIGSLKRETQKKAGSSNAIFNASMNFSPDLTKAEFERARIIVTLYHRYTFSSGVIGHHAFSLPLIYSKQQHCILRSWVRVFNPAFPTHNAGSLLVSVFVSAPGDNTPSYKEAEELAGQSLGNDQSQTGIRFSKVPEMNMKSYMLYLNVVCGRDFKPQGGILSSTIEPYVKVSHFGMSEQTQVISGSRDPEWQTTLYLPCITPSYDEMITIEVWNGESNGSLLHYETIDLIHLINNEYPPRWINIYCQPNTSDVLKVVRSYVSGGVNSLTDYGGRILVSASAEQVQTLYVKGIKPCRSIMVPPIQQRIIAVELYEIVGQKDVPNIVRVAVTHGPFSTKSPNYQRNRNMSYKVDDKTGRLTPIEPIFSSNDDGDVWDLFVYVYDMSNYGMDNRERIAWERIPYEKAKMSEGKPMWVYLNSFEQAQTVKFNILMSFDISSNVTNYTRKERLKYDLTHYVFRSMLYEALHLPCTGNDQYPNSCVEIELSSYRIKSRAVKRSINPYFFESNELEVQLPSNLLLAPDININVYAVSSFGVNYDQLLCTGQYSLSKVPKSWNKAPQWLKLKSTMNSLHRPKILMAFELIQFEEYRKNPDNFRFFDDIFPSTIRSTLSMLLIGIRTFQPLQNPKVNIKFKDYNTVSGNEKDKGQDSWKEDQVGTTGKAVSGCYGNWNYLTSHEIEVDLPKRMQHHACLEFQITSSDMSGFFGTTILTLNQFLPWLSEEERNTSVELFKMQCADDFSSAGQSQSEVVTTEKKTEEVKNINVQVLEKIDLVSLHKSKFSQENGHQSELLSSSASTNDGYTSSEANAEGEVDNKAKEELKEEEDDMDFEILIDDSANEVVRDELPYEMESEFDCEDLPYMKAPIVKFTPTGIPEVIGTLKFILSITDISRKSSSKTSKELAAIRERINTQKRMLNELYSQAKDLVVRTYVLEAKGLYSSSIVSSSPGDLLSNLTGDVMTYVWIRNVDQEQYDQGSNNYSYHSKNMGYPNSIRDTNNAKKGLKPIYNNCYNVSCSLPENSILKISIVSKGTISEEIIGTTYIDCEDRFFNKNLQQLMLEDCAPVESRTLKTYGNAGDPGEITISHGILRLWLEMMDLQTAKVKPIQHLGSLEPTNYELRVVIWKAHYFSDENSTVSLFVRGIYQNEQSDNSQDTEVHYHSKDKTGVFNWRLKYPVSIPTEYTGFKLQLFSYNKLSSNEVLGEANVDLGFEFHKVRKKNSIHAIPKFTVNVYSLHNSSKVVGSIDVEISILNESDSKRYLVGSGREPPNRDPFLPAVLENRSWVDIDGITDTIKNASKKLISGVKYTSIGILVAGAIAFILIMMRVPVHGVILYHS</sequence>
<feature type="region of interest" description="Disordered" evidence="6">
    <location>
        <begin position="852"/>
        <end position="882"/>
    </location>
</feature>
<gene>
    <name evidence="9" type="ORF">TOT_020000511</name>
</gene>
<dbReference type="STRING" id="869250.J4D7L3"/>
<dbReference type="GO" id="GO:0007009">
    <property type="term" value="P:plasma membrane organization"/>
    <property type="evidence" value="ECO:0007669"/>
    <property type="project" value="TreeGrafter"/>
</dbReference>
<dbReference type="Pfam" id="PF00168">
    <property type="entry name" value="C2"/>
    <property type="match status" value="4"/>
</dbReference>
<dbReference type="SUPFAM" id="SSF49562">
    <property type="entry name" value="C2 domain (Calcium/lipid-binding domain, CaLB)"/>
    <property type="match status" value="5"/>
</dbReference>
<feature type="compositionally biased region" description="Basic and acidic residues" evidence="6">
    <location>
        <begin position="9"/>
        <end position="18"/>
    </location>
</feature>
<organism evidence="9 10">
    <name type="scientific">Theileria orientalis strain Shintoku</name>
    <dbReference type="NCBI Taxonomy" id="869250"/>
    <lineage>
        <taxon>Eukaryota</taxon>
        <taxon>Sar</taxon>
        <taxon>Alveolata</taxon>
        <taxon>Apicomplexa</taxon>
        <taxon>Aconoidasida</taxon>
        <taxon>Piroplasmida</taxon>
        <taxon>Theileriidae</taxon>
        <taxon>Theileria</taxon>
    </lineage>
</organism>
<evidence type="ECO:0000256" key="5">
    <source>
        <dbReference type="ARBA" id="ARBA00023136"/>
    </source>
</evidence>
<dbReference type="GeneID" id="20714654"/>
<keyword evidence="2 7" id="KW-0812">Transmembrane</keyword>
<protein>
    <recommendedName>
        <fullName evidence="8">C2 domain-containing protein</fullName>
    </recommendedName>
</protein>
<dbReference type="InterPro" id="IPR000008">
    <property type="entry name" value="C2_dom"/>
</dbReference>
<evidence type="ECO:0000256" key="3">
    <source>
        <dbReference type="ARBA" id="ARBA00022737"/>
    </source>
</evidence>
<feature type="compositionally biased region" description="Polar residues" evidence="6">
    <location>
        <begin position="852"/>
        <end position="874"/>
    </location>
</feature>
<dbReference type="SMART" id="SM00239">
    <property type="entry name" value="C2"/>
    <property type="match status" value="4"/>
</dbReference>
<dbReference type="PANTHER" id="PTHR12546">
    <property type="entry name" value="FER-1-LIKE"/>
    <property type="match status" value="1"/>
</dbReference>
<evidence type="ECO:0000259" key="8">
    <source>
        <dbReference type="PROSITE" id="PS50004"/>
    </source>
</evidence>
<feature type="domain" description="C2" evidence="8">
    <location>
        <begin position="195"/>
        <end position="312"/>
    </location>
</feature>
<dbReference type="RefSeq" id="XP_009690551.1">
    <property type="nucleotide sequence ID" value="XM_009692256.1"/>
</dbReference>
<proteinExistence type="predicted"/>
<comment type="subcellular location">
    <subcellularLocation>
        <location evidence="1">Membrane</location>
        <topology evidence="1">Single-pass membrane protein</topology>
    </subcellularLocation>
</comment>
<dbReference type="GO" id="GO:0016020">
    <property type="term" value="C:membrane"/>
    <property type="evidence" value="ECO:0007669"/>
    <property type="project" value="UniProtKB-SubCell"/>
</dbReference>
<feature type="region of interest" description="Disordered" evidence="6">
    <location>
        <begin position="1"/>
        <end position="28"/>
    </location>
</feature>
<name>J4D7L3_THEOR</name>
<evidence type="ECO:0000256" key="1">
    <source>
        <dbReference type="ARBA" id="ARBA00004167"/>
    </source>
</evidence>
<keyword evidence="4 7" id="KW-1133">Transmembrane helix</keyword>
<feature type="transmembrane region" description="Helical" evidence="7">
    <location>
        <begin position="1373"/>
        <end position="1393"/>
    </location>
</feature>